<dbReference type="InterPro" id="IPR003595">
    <property type="entry name" value="Tyr_Pase_cat"/>
</dbReference>
<evidence type="ECO:0000256" key="12">
    <source>
        <dbReference type="SAM" id="MobiDB-lite"/>
    </source>
</evidence>
<feature type="binding site" evidence="11">
    <location>
        <position position="273"/>
    </location>
    <ligand>
        <name>substrate</name>
    </ligand>
</feature>
<comment type="subcellular location">
    <subcellularLocation>
        <location evidence="2">Endomembrane system</location>
    </subcellularLocation>
    <subcellularLocation>
        <location evidence="1">Endoplasmic reticulum</location>
    </subcellularLocation>
</comment>
<dbReference type="PRINTS" id="PR00700">
    <property type="entry name" value="PRTYPHPHTASE"/>
</dbReference>
<reference evidence="16 17" key="1">
    <citation type="submission" date="2024-03" db="EMBL/GenBank/DDBJ databases">
        <title>Adaptation during the transition from Ophiocordyceps entomopathogen to insect associate is accompanied by gene loss and intensified selection.</title>
        <authorList>
            <person name="Ward C.M."/>
            <person name="Onetto C.A."/>
            <person name="Borneman A.R."/>
        </authorList>
    </citation>
    <scope>NUCLEOTIDE SEQUENCE [LARGE SCALE GENOMIC DNA]</scope>
    <source>
        <strain evidence="16">AWRI1</strain>
        <tissue evidence="16">Single Adult Female</tissue>
    </source>
</reference>
<evidence type="ECO:0000256" key="13">
    <source>
        <dbReference type="SAM" id="Phobius"/>
    </source>
</evidence>
<keyword evidence="13" id="KW-0812">Transmembrane</keyword>
<dbReference type="PROSITE" id="PS50055">
    <property type="entry name" value="TYR_PHOSPHATASE_PTP"/>
    <property type="match status" value="1"/>
</dbReference>
<evidence type="ECO:0000256" key="7">
    <source>
        <dbReference type="ARBA" id="ARBA00022824"/>
    </source>
</evidence>
<dbReference type="GO" id="GO:0048666">
    <property type="term" value="P:neuron development"/>
    <property type="evidence" value="ECO:0007669"/>
    <property type="project" value="UniProtKB-ARBA"/>
</dbReference>
<evidence type="ECO:0000313" key="16">
    <source>
        <dbReference type="EMBL" id="KAK7601891.1"/>
    </source>
</evidence>
<dbReference type="PANTHER" id="PTHR46047:SF3">
    <property type="entry name" value="TYROSINE-PROTEIN PHOSPHATASE NON-RECEPTOR TYPE 61F"/>
    <property type="match status" value="1"/>
</dbReference>
<dbReference type="InterPro" id="IPR051985">
    <property type="entry name" value="NR_tyrosine_phosphatase"/>
</dbReference>
<evidence type="ECO:0000259" key="15">
    <source>
        <dbReference type="PROSITE" id="PS50056"/>
    </source>
</evidence>
<feature type="binding site" evidence="11">
    <location>
        <begin position="227"/>
        <end position="233"/>
    </location>
    <ligand>
        <name>substrate</name>
    </ligand>
</feature>
<dbReference type="InterPro" id="IPR000387">
    <property type="entry name" value="Tyr_Pase_dom"/>
</dbReference>
<feature type="compositionally biased region" description="Acidic residues" evidence="12">
    <location>
        <begin position="353"/>
        <end position="370"/>
    </location>
</feature>
<evidence type="ECO:0000256" key="10">
    <source>
        <dbReference type="PIRSR" id="PIRSR000926-1"/>
    </source>
</evidence>
<keyword evidence="17" id="KW-1185">Reference proteome</keyword>
<feature type="active site" description="Phosphocysteine intermediate" evidence="10">
    <location>
        <position position="227"/>
    </location>
</feature>
<dbReference type="InterPro" id="IPR000242">
    <property type="entry name" value="PTP_cat"/>
</dbReference>
<feature type="domain" description="Tyrosine-protein phosphatase" evidence="14">
    <location>
        <begin position="11"/>
        <end position="288"/>
    </location>
</feature>
<feature type="binding site" evidence="11">
    <location>
        <position position="193"/>
    </location>
    <ligand>
        <name>substrate</name>
    </ligand>
</feature>
<keyword evidence="9 13" id="KW-0472">Membrane</keyword>
<dbReference type="InterPro" id="IPR016130">
    <property type="entry name" value="Tyr_Pase_AS"/>
</dbReference>
<dbReference type="Proteomes" id="UP001367676">
    <property type="component" value="Unassembled WGS sequence"/>
</dbReference>
<comment type="caution">
    <text evidence="16">The sequence shown here is derived from an EMBL/GenBank/DDBJ whole genome shotgun (WGS) entry which is preliminary data.</text>
</comment>
<dbReference type="PROSITE" id="PS00383">
    <property type="entry name" value="TYR_PHOSPHATASE_1"/>
    <property type="match status" value="1"/>
</dbReference>
<dbReference type="InterPro" id="IPR012265">
    <property type="entry name" value="Ptpn1/Ptpn2"/>
</dbReference>
<gene>
    <name evidence="16" type="ORF">V9T40_009332</name>
</gene>
<organism evidence="16 17">
    <name type="scientific">Parthenolecanium corni</name>
    <dbReference type="NCBI Taxonomy" id="536013"/>
    <lineage>
        <taxon>Eukaryota</taxon>
        <taxon>Metazoa</taxon>
        <taxon>Ecdysozoa</taxon>
        <taxon>Arthropoda</taxon>
        <taxon>Hexapoda</taxon>
        <taxon>Insecta</taxon>
        <taxon>Pterygota</taxon>
        <taxon>Neoptera</taxon>
        <taxon>Paraneoptera</taxon>
        <taxon>Hemiptera</taxon>
        <taxon>Sternorrhyncha</taxon>
        <taxon>Coccoidea</taxon>
        <taxon>Coccidae</taxon>
        <taxon>Parthenolecanium</taxon>
    </lineage>
</organism>
<dbReference type="PROSITE" id="PS50056">
    <property type="entry name" value="TYR_PHOSPHATASE_2"/>
    <property type="match status" value="1"/>
</dbReference>
<evidence type="ECO:0000256" key="1">
    <source>
        <dbReference type="ARBA" id="ARBA00004240"/>
    </source>
</evidence>
<proteinExistence type="inferred from homology"/>
<comment type="similarity">
    <text evidence="3">Belongs to the protein-tyrosine phosphatase family. Non-receptor class 1 subfamily.</text>
</comment>
<dbReference type="GO" id="GO:0070373">
    <property type="term" value="P:negative regulation of ERK1 and ERK2 cascade"/>
    <property type="evidence" value="ECO:0007669"/>
    <property type="project" value="TreeGrafter"/>
</dbReference>
<keyword evidence="7" id="KW-0256">Endoplasmic reticulum</keyword>
<dbReference type="GO" id="GO:0004726">
    <property type="term" value="F:non-membrane spanning protein tyrosine phosphatase activity"/>
    <property type="evidence" value="ECO:0007669"/>
    <property type="project" value="TreeGrafter"/>
</dbReference>
<dbReference type="GO" id="GO:0046426">
    <property type="term" value="P:negative regulation of receptor signaling pathway via JAK-STAT"/>
    <property type="evidence" value="ECO:0007669"/>
    <property type="project" value="TreeGrafter"/>
</dbReference>
<dbReference type="AlphaFoldDB" id="A0AAN9TS37"/>
<dbReference type="SUPFAM" id="SSF52799">
    <property type="entry name" value="(Phosphotyrosine protein) phosphatases II"/>
    <property type="match status" value="1"/>
</dbReference>
<feature type="compositionally biased region" description="Basic and acidic residues" evidence="12">
    <location>
        <begin position="411"/>
        <end position="428"/>
    </location>
</feature>
<evidence type="ECO:0000256" key="2">
    <source>
        <dbReference type="ARBA" id="ARBA00004308"/>
    </source>
</evidence>
<dbReference type="SMART" id="SM00404">
    <property type="entry name" value="PTPc_motif"/>
    <property type="match status" value="1"/>
</dbReference>
<feature type="compositionally biased region" description="Acidic residues" evidence="12">
    <location>
        <begin position="379"/>
        <end position="391"/>
    </location>
</feature>
<dbReference type="InterPro" id="IPR029021">
    <property type="entry name" value="Prot-tyrosine_phosphatase-like"/>
</dbReference>
<evidence type="ECO:0000256" key="6">
    <source>
        <dbReference type="ARBA" id="ARBA00022801"/>
    </source>
</evidence>
<dbReference type="PIRSF" id="PIRSF000926">
    <property type="entry name" value="Tyr-Ptase_nr1"/>
    <property type="match status" value="1"/>
</dbReference>
<accession>A0AAN9TS37</accession>
<feature type="domain" description="Tyrosine specific protein phosphatases" evidence="15">
    <location>
        <begin position="201"/>
        <end position="279"/>
    </location>
</feature>
<keyword evidence="8" id="KW-0904">Protein phosphatase</keyword>
<sequence>MESEVKNENILETEFRLMESNGLWTATYLQIRQESMKKDHSLDEAKKTDNKLLNRYRDVNPYDHSRVILSKPGYSYINASYIPVEEARRKYILTQGPLSNTIRHFWLMIWEENSKAIIMLNKLIEKNQSKCSQYWPASTSEEAALELPEVDLRVELLREIIFSHYILRKIRLTNTSSDESREIIQFHYTTWPDFGVPQSPLAFLKFLRDIRQCGAFGFEYGPPIVHCSAGIGRSGTFCLVDSCLVLMEEKGVENVNVKNVLLEMRNYRMGLIQTPEQLRFSYIAIIQGLKVDWNAEDDDGLPQDDISCLTNDEGAPKNVATVSSDSEDEPPPLPPPRSFIEKPLPVLPNDSPSDSETEEESASCDSDVDTAETRLIEDASSEEAVTVDDGDLTSNEPVLANVPESRKRKRSDSQEESKSISDKVQEMKKKQMQAEKWKKIRSIFINLSSGISFVAVFGAALAYIWYRRTA</sequence>
<evidence type="ECO:0000256" key="3">
    <source>
        <dbReference type="ARBA" id="ARBA00009701"/>
    </source>
</evidence>
<evidence type="ECO:0000256" key="9">
    <source>
        <dbReference type="ARBA" id="ARBA00023136"/>
    </source>
</evidence>
<evidence type="ECO:0000259" key="14">
    <source>
        <dbReference type="PROSITE" id="PS50055"/>
    </source>
</evidence>
<dbReference type="GO" id="GO:0005783">
    <property type="term" value="C:endoplasmic reticulum"/>
    <property type="evidence" value="ECO:0007669"/>
    <property type="project" value="UniProtKB-SubCell"/>
</dbReference>
<dbReference type="EC" id="3.1.3.48" evidence="4"/>
<dbReference type="PANTHER" id="PTHR46047">
    <property type="entry name" value="TYROSINE-PROTEIN PHOSPHATASE NON-RECEPTOR TYPE 61F"/>
    <property type="match status" value="1"/>
</dbReference>
<protein>
    <recommendedName>
        <fullName evidence="4">protein-tyrosine-phosphatase</fullName>
        <ecNumber evidence="4">3.1.3.48</ecNumber>
    </recommendedName>
</protein>
<feature type="transmembrane region" description="Helical" evidence="13">
    <location>
        <begin position="443"/>
        <end position="466"/>
    </location>
</feature>
<dbReference type="GO" id="GO:0019901">
    <property type="term" value="F:protein kinase binding"/>
    <property type="evidence" value="ECO:0007669"/>
    <property type="project" value="TreeGrafter"/>
</dbReference>
<keyword evidence="5" id="KW-0597">Phosphoprotein</keyword>
<evidence type="ECO:0000313" key="17">
    <source>
        <dbReference type="Proteomes" id="UP001367676"/>
    </source>
</evidence>
<keyword evidence="6" id="KW-0378">Hydrolase</keyword>
<feature type="region of interest" description="Disordered" evidence="12">
    <location>
        <begin position="302"/>
        <end position="428"/>
    </location>
</feature>
<dbReference type="Gene3D" id="3.90.190.10">
    <property type="entry name" value="Protein tyrosine phosphatase superfamily"/>
    <property type="match status" value="1"/>
</dbReference>
<evidence type="ECO:0000256" key="4">
    <source>
        <dbReference type="ARBA" id="ARBA00013064"/>
    </source>
</evidence>
<keyword evidence="13" id="KW-1133">Transmembrane helix</keyword>
<dbReference type="SMART" id="SM00194">
    <property type="entry name" value="PTPc"/>
    <property type="match status" value="1"/>
</dbReference>
<evidence type="ECO:0000256" key="5">
    <source>
        <dbReference type="ARBA" id="ARBA00022553"/>
    </source>
</evidence>
<name>A0AAN9TS37_9HEMI</name>
<dbReference type="GO" id="GO:0005634">
    <property type="term" value="C:nucleus"/>
    <property type="evidence" value="ECO:0007669"/>
    <property type="project" value="TreeGrafter"/>
</dbReference>
<evidence type="ECO:0000256" key="8">
    <source>
        <dbReference type="ARBA" id="ARBA00022912"/>
    </source>
</evidence>
<evidence type="ECO:0000256" key="11">
    <source>
        <dbReference type="PIRSR" id="PIRSR000926-2"/>
    </source>
</evidence>
<dbReference type="EMBL" id="JBBCAQ010000010">
    <property type="protein sequence ID" value="KAK7601891.1"/>
    <property type="molecule type" value="Genomic_DNA"/>
</dbReference>
<dbReference type="Pfam" id="PF00102">
    <property type="entry name" value="Y_phosphatase"/>
    <property type="match status" value="1"/>
</dbReference>